<organism evidence="2 3">
    <name type="scientific">Ectobacillus antri</name>
    <dbReference type="NCBI Taxonomy" id="2486280"/>
    <lineage>
        <taxon>Bacteria</taxon>
        <taxon>Bacillati</taxon>
        <taxon>Bacillota</taxon>
        <taxon>Bacilli</taxon>
        <taxon>Bacillales</taxon>
        <taxon>Bacillaceae</taxon>
        <taxon>Ectobacillus</taxon>
    </lineage>
</organism>
<gene>
    <name evidence="2" type="ORF">P6P90_05865</name>
</gene>
<dbReference type="PRINTS" id="PR00111">
    <property type="entry name" value="ABHYDROLASE"/>
</dbReference>
<dbReference type="Gene3D" id="3.40.50.1820">
    <property type="entry name" value="alpha/beta hydrolase"/>
    <property type="match status" value="1"/>
</dbReference>
<dbReference type="PANTHER" id="PTHR11614">
    <property type="entry name" value="PHOSPHOLIPASE-RELATED"/>
    <property type="match status" value="1"/>
</dbReference>
<reference evidence="2 3" key="1">
    <citation type="submission" date="2023-04" db="EMBL/GenBank/DDBJ databases">
        <title>Ectobacillus antri isolated from activated sludge.</title>
        <authorList>
            <person name="Yan P."/>
            <person name="Liu X."/>
        </authorList>
    </citation>
    <scope>NUCLEOTIDE SEQUENCE [LARGE SCALE GENOMIC DNA]</scope>
    <source>
        <strain evidence="2 3">C18H</strain>
    </source>
</reference>
<dbReference type="RefSeq" id="WP_124564386.1">
    <property type="nucleotide sequence ID" value="NZ_JARRRY010000002.1"/>
</dbReference>
<feature type="domain" description="Serine aminopeptidase S33" evidence="1">
    <location>
        <begin position="8"/>
        <end position="241"/>
    </location>
</feature>
<dbReference type="InterPro" id="IPR051044">
    <property type="entry name" value="MAG_DAG_Lipase"/>
</dbReference>
<comment type="caution">
    <text evidence="2">The sequence shown here is derived from an EMBL/GenBank/DDBJ whole genome shotgun (WGS) entry which is preliminary data.</text>
</comment>
<dbReference type="Proteomes" id="UP001218246">
    <property type="component" value="Unassembled WGS sequence"/>
</dbReference>
<sequence>MWKWRAEQPKAVVVIVHGAMEHHGRYAELGDKWTANGYHVVMGDLPGHGTSSRNRGHIDSFQEYIDEVLHWIEEAQRERLPVFLLGHSMGGLIVIRTLQETHIPVAGVILSSPCLGVVAQPPAYLRAASRILNRVMPRLRVASNLTVEMATRNKEIRDQMENDSLYLRKVSVRWYSELVKGIALAHTKQHRFPNVPLLLMQACEDKIVDKSTVRTWFDTLKINEKTYKEWDKCYHELFNEYERDEIFAMAYRFTEAHIKEK</sequence>
<evidence type="ECO:0000313" key="3">
    <source>
        <dbReference type="Proteomes" id="UP001218246"/>
    </source>
</evidence>
<dbReference type="Pfam" id="PF12146">
    <property type="entry name" value="Hydrolase_4"/>
    <property type="match status" value="1"/>
</dbReference>
<dbReference type="EMBL" id="JARULN010000003">
    <property type="protein sequence ID" value="MDG5753502.1"/>
    <property type="molecule type" value="Genomic_DNA"/>
</dbReference>
<dbReference type="InterPro" id="IPR000073">
    <property type="entry name" value="AB_hydrolase_1"/>
</dbReference>
<accession>A0ABT6H3F5</accession>
<keyword evidence="3" id="KW-1185">Reference proteome</keyword>
<dbReference type="InterPro" id="IPR022742">
    <property type="entry name" value="Hydrolase_4"/>
</dbReference>
<protein>
    <submittedName>
        <fullName evidence="2">Lysophospholipase</fullName>
    </submittedName>
</protein>
<evidence type="ECO:0000313" key="2">
    <source>
        <dbReference type="EMBL" id="MDG5753502.1"/>
    </source>
</evidence>
<dbReference type="SUPFAM" id="SSF53474">
    <property type="entry name" value="alpha/beta-Hydrolases"/>
    <property type="match status" value="1"/>
</dbReference>
<evidence type="ECO:0000259" key="1">
    <source>
        <dbReference type="Pfam" id="PF12146"/>
    </source>
</evidence>
<dbReference type="InterPro" id="IPR029058">
    <property type="entry name" value="AB_hydrolase_fold"/>
</dbReference>
<name>A0ABT6H3F5_9BACI</name>
<proteinExistence type="predicted"/>